<feature type="compositionally biased region" description="Gly residues" evidence="1">
    <location>
        <begin position="23"/>
        <end position="37"/>
    </location>
</feature>
<protein>
    <submittedName>
        <fullName evidence="2">Uncharacterized protein</fullName>
    </submittedName>
</protein>
<dbReference type="KEGG" id="slau:SLA_5438"/>
<evidence type="ECO:0000256" key="1">
    <source>
        <dbReference type="SAM" id="MobiDB-lite"/>
    </source>
</evidence>
<reference evidence="2 3" key="1">
    <citation type="journal article" date="2016" name="Genome Announc.">
        <title>Complete Genome Sequence of Thiostrepton-Producing Streptomyces laurentii ATCC 31255.</title>
        <authorList>
            <person name="Doi K."/>
            <person name="Fujino Y."/>
            <person name="Nagayoshi Y."/>
            <person name="Ohshima T."/>
            <person name="Ogata S."/>
        </authorList>
    </citation>
    <scope>NUCLEOTIDE SEQUENCE [LARGE SCALE GENOMIC DNA]</scope>
    <source>
        <strain evidence="2 3">ATCC 31255</strain>
    </source>
</reference>
<evidence type="ECO:0000313" key="2">
    <source>
        <dbReference type="EMBL" id="BAU86316.1"/>
    </source>
</evidence>
<proteinExistence type="predicted"/>
<feature type="region of interest" description="Disordered" evidence="1">
    <location>
        <begin position="14"/>
        <end position="42"/>
    </location>
</feature>
<accession>A0A160P5I5</accession>
<dbReference type="EMBL" id="AP017424">
    <property type="protein sequence ID" value="BAU86316.1"/>
    <property type="molecule type" value="Genomic_DNA"/>
</dbReference>
<dbReference type="Proteomes" id="UP000217676">
    <property type="component" value="Chromosome"/>
</dbReference>
<name>A0A160P5I5_STRLU</name>
<organism evidence="2 3">
    <name type="scientific">Streptomyces laurentii</name>
    <dbReference type="NCBI Taxonomy" id="39478"/>
    <lineage>
        <taxon>Bacteria</taxon>
        <taxon>Bacillati</taxon>
        <taxon>Actinomycetota</taxon>
        <taxon>Actinomycetes</taxon>
        <taxon>Kitasatosporales</taxon>
        <taxon>Streptomycetaceae</taxon>
        <taxon>Streptomyces</taxon>
    </lineage>
</organism>
<gene>
    <name evidence="2" type="ORF">SLA_5438</name>
</gene>
<sequence length="85" mass="8427">MAFSRVGTRQLRGDSLLVLPGRPGSGAGGAGSSGGGTAARDGGVKLPRVCCSAELSLLRLTRQPLGAGTYVVPGLSFRAVLLGSS</sequence>
<keyword evidence="3" id="KW-1185">Reference proteome</keyword>
<dbReference type="AlphaFoldDB" id="A0A160P5I5"/>
<evidence type="ECO:0000313" key="3">
    <source>
        <dbReference type="Proteomes" id="UP000217676"/>
    </source>
</evidence>